<gene>
    <name evidence="7" type="ORF">Naga_100752g1</name>
</gene>
<dbReference type="OrthoDB" id="420264at2759"/>
<reference evidence="7 8" key="1">
    <citation type="journal article" date="2014" name="Mol. Plant">
        <title>Chromosome Scale Genome Assembly and Transcriptome Profiling of Nannochloropsis gaditana in Nitrogen Depletion.</title>
        <authorList>
            <person name="Corteggiani Carpinelli E."/>
            <person name="Telatin A."/>
            <person name="Vitulo N."/>
            <person name="Forcato C."/>
            <person name="D'Angelo M."/>
            <person name="Schiavon R."/>
            <person name="Vezzi A."/>
            <person name="Giacometti G.M."/>
            <person name="Morosinotto T."/>
            <person name="Valle G."/>
        </authorList>
    </citation>
    <scope>NUCLEOTIDE SEQUENCE [LARGE SCALE GENOMIC DNA]</scope>
    <source>
        <strain evidence="7 8">B-31</strain>
    </source>
</reference>
<accession>W7T6G2</accession>
<dbReference type="AlphaFoldDB" id="W7T6G2"/>
<evidence type="ECO:0000256" key="5">
    <source>
        <dbReference type="SAM" id="MobiDB-lite"/>
    </source>
</evidence>
<keyword evidence="8" id="KW-1185">Reference proteome</keyword>
<dbReference type="InterPro" id="IPR003000">
    <property type="entry name" value="Sirtuin"/>
</dbReference>
<feature type="domain" description="Deacetylase sirtuin-type" evidence="6">
    <location>
        <begin position="1"/>
        <end position="111"/>
    </location>
</feature>
<dbReference type="EMBL" id="AZIL01002278">
    <property type="protein sequence ID" value="EWM22107.1"/>
    <property type="molecule type" value="Genomic_DNA"/>
</dbReference>
<evidence type="ECO:0000313" key="7">
    <source>
        <dbReference type="EMBL" id="EWM22107.1"/>
    </source>
</evidence>
<dbReference type="PROSITE" id="PS50305">
    <property type="entry name" value="SIRTUIN"/>
    <property type="match status" value="1"/>
</dbReference>
<protein>
    <submittedName>
        <fullName evidence="7">Histone deacetylase</fullName>
    </submittedName>
</protein>
<organism evidence="7 8">
    <name type="scientific">Nannochloropsis gaditana</name>
    <dbReference type="NCBI Taxonomy" id="72520"/>
    <lineage>
        <taxon>Eukaryota</taxon>
        <taxon>Sar</taxon>
        <taxon>Stramenopiles</taxon>
        <taxon>Ochrophyta</taxon>
        <taxon>Eustigmatophyceae</taxon>
        <taxon>Eustigmatales</taxon>
        <taxon>Monodopsidaceae</taxon>
        <taxon>Nannochloropsis</taxon>
    </lineage>
</organism>
<comment type="cofactor">
    <cofactor evidence="1">
        <name>Zn(2+)</name>
        <dbReference type="ChEBI" id="CHEBI:29105"/>
    </cofactor>
</comment>
<evidence type="ECO:0000256" key="4">
    <source>
        <dbReference type="PROSITE-ProRule" id="PRU00236"/>
    </source>
</evidence>
<evidence type="ECO:0000313" key="8">
    <source>
        <dbReference type="Proteomes" id="UP000019335"/>
    </source>
</evidence>
<keyword evidence="2" id="KW-0808">Transferase</keyword>
<feature type="region of interest" description="Disordered" evidence="5">
    <location>
        <begin position="301"/>
        <end position="411"/>
    </location>
</feature>
<feature type="compositionally biased region" description="Basic and acidic residues" evidence="5">
    <location>
        <begin position="391"/>
        <end position="411"/>
    </location>
</feature>
<evidence type="ECO:0000256" key="2">
    <source>
        <dbReference type="ARBA" id="ARBA00022679"/>
    </source>
</evidence>
<feature type="compositionally biased region" description="Acidic residues" evidence="5">
    <location>
        <begin position="153"/>
        <end position="174"/>
    </location>
</feature>
<comment type="caution">
    <text evidence="4">Lacks conserved residue(s) required for the propagation of feature annotation.</text>
</comment>
<evidence type="ECO:0000256" key="1">
    <source>
        <dbReference type="ARBA" id="ARBA00001947"/>
    </source>
</evidence>
<comment type="caution">
    <text evidence="7">The sequence shown here is derived from an EMBL/GenBank/DDBJ whole genome shotgun (WGS) entry which is preliminary data.</text>
</comment>
<feature type="compositionally biased region" description="Basic and acidic residues" evidence="5">
    <location>
        <begin position="218"/>
        <end position="231"/>
    </location>
</feature>
<dbReference type="GO" id="GO:0017136">
    <property type="term" value="F:histone deacetylase activity, NAD-dependent"/>
    <property type="evidence" value="ECO:0007669"/>
    <property type="project" value="TreeGrafter"/>
</dbReference>
<sequence>GEGEGGERRVPEAGGGWRGLIKPDIIFFGESLGDKFSTAMEYDKQRVDLLLVLGSSLKVGPVNKILQWLPARVPQVLINREVVGAPNRFDVELLGDCDAVVRELWARLGWEGLEEEGEEGGGGGGEGWEFAGQNRYYFVNAKRPVEETSGEERGEEEGEGGIVEEEVEREEEEVSCPLPVVAHHEGETETEAAAVEAEEVAARRRKEEDWEVGPGVLRRAEGRREGGREGGWEGGGAPGSGTAMPPEGLSESEPLTVDPVAPHHQQLLPLFPALAVPQSPHHGQDLSSFLPPALLSPLNSPLLPSVEGRRRGEEEEGKKCRGGPGTEWGSKSGTPRSKDSPGGLRGLPSPSCQPSPFTLQPMSPRSNTLVSTPRGGTMTLMGREGGAEEEASGREGGGRLAELEREAFYLP</sequence>
<feature type="region of interest" description="Disordered" evidence="5">
    <location>
        <begin position="217"/>
        <end position="263"/>
    </location>
</feature>
<dbReference type="Proteomes" id="UP000019335">
    <property type="component" value="Unassembled WGS sequence"/>
</dbReference>
<keyword evidence="3" id="KW-0520">NAD</keyword>
<name>W7T6G2_9STRA</name>
<feature type="region of interest" description="Disordered" evidence="5">
    <location>
        <begin position="145"/>
        <end position="175"/>
    </location>
</feature>
<dbReference type="PANTHER" id="PTHR11085">
    <property type="entry name" value="NAD-DEPENDENT PROTEIN DEACYLASE SIRTUIN-5, MITOCHONDRIAL-RELATED"/>
    <property type="match status" value="1"/>
</dbReference>
<dbReference type="InterPro" id="IPR050134">
    <property type="entry name" value="NAD-dep_sirtuin_deacylases"/>
</dbReference>
<dbReference type="Gene3D" id="3.40.50.1220">
    <property type="entry name" value="TPP-binding domain"/>
    <property type="match status" value="1"/>
</dbReference>
<dbReference type="Pfam" id="PF02146">
    <property type="entry name" value="SIR2"/>
    <property type="match status" value="1"/>
</dbReference>
<evidence type="ECO:0000259" key="6">
    <source>
        <dbReference type="PROSITE" id="PS50305"/>
    </source>
</evidence>
<dbReference type="GO" id="GO:0070403">
    <property type="term" value="F:NAD+ binding"/>
    <property type="evidence" value="ECO:0007669"/>
    <property type="project" value="InterPro"/>
</dbReference>
<dbReference type="GO" id="GO:0005634">
    <property type="term" value="C:nucleus"/>
    <property type="evidence" value="ECO:0007669"/>
    <property type="project" value="TreeGrafter"/>
</dbReference>
<dbReference type="InterPro" id="IPR029035">
    <property type="entry name" value="DHS-like_NAD/FAD-binding_dom"/>
</dbReference>
<dbReference type="PANTHER" id="PTHR11085:SF9">
    <property type="entry name" value="NAD-DEPENDENT PROTEIN DEACETYLASE SIRTUIN-1"/>
    <property type="match status" value="1"/>
</dbReference>
<evidence type="ECO:0000256" key="3">
    <source>
        <dbReference type="ARBA" id="ARBA00023027"/>
    </source>
</evidence>
<feature type="compositionally biased region" description="Polar residues" evidence="5">
    <location>
        <begin position="350"/>
        <end position="371"/>
    </location>
</feature>
<proteinExistence type="predicted"/>
<feature type="compositionally biased region" description="Basic and acidic residues" evidence="5">
    <location>
        <begin position="307"/>
        <end position="319"/>
    </location>
</feature>
<dbReference type="InterPro" id="IPR026590">
    <property type="entry name" value="Ssirtuin_cat_dom"/>
</dbReference>
<dbReference type="SUPFAM" id="SSF52467">
    <property type="entry name" value="DHS-like NAD/FAD-binding domain"/>
    <property type="match status" value="1"/>
</dbReference>
<feature type="non-terminal residue" evidence="7">
    <location>
        <position position="1"/>
    </location>
</feature>